<keyword evidence="7 8" id="KW-0472">Membrane</keyword>
<evidence type="ECO:0000256" key="3">
    <source>
        <dbReference type="ARBA" id="ARBA00022448"/>
    </source>
</evidence>
<dbReference type="InterPro" id="IPR011606">
    <property type="entry name" value="Brnchd-chn_aa_trnsp_permease"/>
</dbReference>
<evidence type="ECO:0000313" key="10">
    <source>
        <dbReference type="Proteomes" id="UP001370348"/>
    </source>
</evidence>
<gene>
    <name evidence="9" type="ORF">LZC94_07190</name>
</gene>
<comment type="subcellular location">
    <subcellularLocation>
        <location evidence="1">Cell membrane</location>
        <topology evidence="1">Multi-pass membrane protein</topology>
    </subcellularLocation>
</comment>
<dbReference type="PANTHER" id="PTHR34979">
    <property type="entry name" value="INNER MEMBRANE PROTEIN YGAZ"/>
    <property type="match status" value="1"/>
</dbReference>
<feature type="transmembrane region" description="Helical" evidence="8">
    <location>
        <begin position="59"/>
        <end position="82"/>
    </location>
</feature>
<keyword evidence="6 8" id="KW-1133">Transmembrane helix</keyword>
<evidence type="ECO:0000256" key="6">
    <source>
        <dbReference type="ARBA" id="ARBA00022989"/>
    </source>
</evidence>
<feature type="transmembrane region" description="Helical" evidence="8">
    <location>
        <begin position="167"/>
        <end position="186"/>
    </location>
</feature>
<keyword evidence="5 8" id="KW-0812">Transmembrane</keyword>
<evidence type="ECO:0000256" key="7">
    <source>
        <dbReference type="ARBA" id="ARBA00023136"/>
    </source>
</evidence>
<keyword evidence="3" id="KW-0813">Transport</keyword>
<evidence type="ECO:0000256" key="4">
    <source>
        <dbReference type="ARBA" id="ARBA00022475"/>
    </source>
</evidence>
<reference evidence="9 10" key="1">
    <citation type="submission" date="2021-12" db="EMBL/GenBank/DDBJ databases">
        <title>Discovery of the Pendulisporaceae a myxobacterial family with distinct sporulation behavior and unique specialized metabolism.</title>
        <authorList>
            <person name="Garcia R."/>
            <person name="Popoff A."/>
            <person name="Bader C.D."/>
            <person name="Loehr J."/>
            <person name="Walesch S."/>
            <person name="Walt C."/>
            <person name="Boldt J."/>
            <person name="Bunk B."/>
            <person name="Haeckl F.J.F.P.J."/>
            <person name="Gunesch A.P."/>
            <person name="Birkelbach J."/>
            <person name="Nuebel U."/>
            <person name="Pietschmann T."/>
            <person name="Bach T."/>
            <person name="Mueller R."/>
        </authorList>
    </citation>
    <scope>NUCLEOTIDE SEQUENCE [LARGE SCALE GENOMIC DNA]</scope>
    <source>
        <strain evidence="9 10">MSr11954</strain>
    </source>
</reference>
<dbReference type="EMBL" id="CP089984">
    <property type="protein sequence ID" value="WXB17051.1"/>
    <property type="molecule type" value="Genomic_DNA"/>
</dbReference>
<name>A0ABZ2M5U1_9BACT</name>
<protein>
    <submittedName>
        <fullName evidence="9">AzlC family ABC transporter permease</fullName>
    </submittedName>
</protein>
<sequence length="245" mass="25758">MANSRSNEFFRGVRRELPLQLGVAPFGMIYGVLAVHAGMSPLAAQLSSSIVFAGSAQLVIAQMLGAGGNPLVVALTAVVLNVRHVLYSASMAPNVAHLPRRWRVPLAYLLTDEAYAVAIGRYAESRDLSGPDYRHWHYLGAGLTLWTTWQLSTLMGVLFGAQLSPAWGLDFAIPLTFIALLVPSLADGASRVAALTGAVASVLLFAMPLKLGLFCAMLVGIAAGAAWEVFTGGGKPAPNAEGTRA</sequence>
<comment type="similarity">
    <text evidence="2">Belongs to the AzlC family.</text>
</comment>
<dbReference type="RefSeq" id="WP_394826680.1">
    <property type="nucleotide sequence ID" value="NZ_CP089984.1"/>
</dbReference>
<evidence type="ECO:0000256" key="8">
    <source>
        <dbReference type="SAM" id="Phobius"/>
    </source>
</evidence>
<feature type="transmembrane region" description="Helical" evidence="8">
    <location>
        <begin position="136"/>
        <end position="161"/>
    </location>
</feature>
<evidence type="ECO:0000313" key="9">
    <source>
        <dbReference type="EMBL" id="WXB17051.1"/>
    </source>
</evidence>
<dbReference type="Proteomes" id="UP001370348">
    <property type="component" value="Chromosome"/>
</dbReference>
<organism evidence="9 10">
    <name type="scientific">Pendulispora albinea</name>
    <dbReference type="NCBI Taxonomy" id="2741071"/>
    <lineage>
        <taxon>Bacteria</taxon>
        <taxon>Pseudomonadati</taxon>
        <taxon>Myxococcota</taxon>
        <taxon>Myxococcia</taxon>
        <taxon>Myxococcales</taxon>
        <taxon>Sorangiineae</taxon>
        <taxon>Pendulisporaceae</taxon>
        <taxon>Pendulispora</taxon>
    </lineage>
</organism>
<keyword evidence="10" id="KW-1185">Reference proteome</keyword>
<dbReference type="PANTHER" id="PTHR34979:SF1">
    <property type="entry name" value="INNER MEMBRANE PROTEIN YGAZ"/>
    <property type="match status" value="1"/>
</dbReference>
<keyword evidence="4" id="KW-1003">Cell membrane</keyword>
<proteinExistence type="inferred from homology"/>
<feature type="transmembrane region" description="Helical" evidence="8">
    <location>
        <begin position="21"/>
        <end position="39"/>
    </location>
</feature>
<dbReference type="Pfam" id="PF03591">
    <property type="entry name" value="AzlC"/>
    <property type="match status" value="1"/>
</dbReference>
<feature type="transmembrane region" description="Helical" evidence="8">
    <location>
        <begin position="198"/>
        <end position="227"/>
    </location>
</feature>
<evidence type="ECO:0000256" key="1">
    <source>
        <dbReference type="ARBA" id="ARBA00004651"/>
    </source>
</evidence>
<accession>A0ABZ2M5U1</accession>
<evidence type="ECO:0000256" key="5">
    <source>
        <dbReference type="ARBA" id="ARBA00022692"/>
    </source>
</evidence>
<evidence type="ECO:0000256" key="2">
    <source>
        <dbReference type="ARBA" id="ARBA00010735"/>
    </source>
</evidence>